<dbReference type="Proteomes" id="UP000323067">
    <property type="component" value="Chromosome iv"/>
</dbReference>
<keyword evidence="1" id="KW-0732">Signal</keyword>
<dbReference type="VEuPathDB" id="FungiDB:CCM_05403"/>
<evidence type="ECO:0000313" key="2">
    <source>
        <dbReference type="EMBL" id="ATY59175.1"/>
    </source>
</evidence>
<dbReference type="VEuPathDB" id="FungiDB:A9K55_002765"/>
<reference evidence="2 3" key="1">
    <citation type="journal article" date="2017" name="BMC Genomics">
        <title>Chromosome level assembly and secondary metabolite potential of the parasitic fungus Cordyceps militaris.</title>
        <authorList>
            <person name="Kramer G.J."/>
            <person name="Nodwell J.R."/>
        </authorList>
    </citation>
    <scope>NUCLEOTIDE SEQUENCE [LARGE SCALE GENOMIC DNA]</scope>
    <source>
        <strain evidence="2 3">ATCC 34164</strain>
    </source>
</reference>
<accession>A0A2H4S7U6</accession>
<dbReference type="OrthoDB" id="4863639at2759"/>
<organism evidence="2 3">
    <name type="scientific">Cordyceps militaris</name>
    <name type="common">Caterpillar fungus</name>
    <name type="synonym">Clavaria militaris</name>
    <dbReference type="NCBI Taxonomy" id="73501"/>
    <lineage>
        <taxon>Eukaryota</taxon>
        <taxon>Fungi</taxon>
        <taxon>Dikarya</taxon>
        <taxon>Ascomycota</taxon>
        <taxon>Pezizomycotina</taxon>
        <taxon>Sordariomycetes</taxon>
        <taxon>Hypocreomycetidae</taxon>
        <taxon>Hypocreales</taxon>
        <taxon>Cordycipitaceae</taxon>
        <taxon>Cordyceps</taxon>
    </lineage>
</organism>
<dbReference type="EMBL" id="CP023322">
    <property type="protein sequence ID" value="ATY59175.1"/>
    <property type="molecule type" value="Genomic_DNA"/>
</dbReference>
<sequence length="61" mass="6157">MKSLTLALAAIMVSPIFAAPIGPSGPCPDYKVDAILNGQLDPSACCSYGTCKGDVVISVGE</sequence>
<feature type="signal peptide" evidence="1">
    <location>
        <begin position="1"/>
        <end position="18"/>
    </location>
</feature>
<name>A0A2H4S7U6_CORMI</name>
<protein>
    <submittedName>
        <fullName evidence="2">Uncharacterized protein</fullName>
    </submittedName>
</protein>
<feature type="chain" id="PRO_5014166147" evidence="1">
    <location>
        <begin position="19"/>
        <end position="61"/>
    </location>
</feature>
<evidence type="ECO:0000313" key="3">
    <source>
        <dbReference type="Proteomes" id="UP000323067"/>
    </source>
</evidence>
<gene>
    <name evidence="2" type="ORF">A9K55_002765</name>
</gene>
<proteinExistence type="predicted"/>
<dbReference type="AlphaFoldDB" id="A0A2H4S7U6"/>
<evidence type="ECO:0000256" key="1">
    <source>
        <dbReference type="SAM" id="SignalP"/>
    </source>
</evidence>